<accession>A0ACC0CTJ2</accession>
<evidence type="ECO:0000313" key="2">
    <source>
        <dbReference type="Proteomes" id="UP001497680"/>
    </source>
</evidence>
<organism evidence="1 2">
    <name type="scientific">Hypoxylon rubiginosum</name>
    <dbReference type="NCBI Taxonomy" id="110542"/>
    <lineage>
        <taxon>Eukaryota</taxon>
        <taxon>Fungi</taxon>
        <taxon>Dikarya</taxon>
        <taxon>Ascomycota</taxon>
        <taxon>Pezizomycotina</taxon>
        <taxon>Sordariomycetes</taxon>
        <taxon>Xylariomycetidae</taxon>
        <taxon>Xylariales</taxon>
        <taxon>Hypoxylaceae</taxon>
        <taxon>Hypoxylon</taxon>
    </lineage>
</organism>
<name>A0ACC0CTJ2_9PEZI</name>
<keyword evidence="2" id="KW-1185">Reference proteome</keyword>
<evidence type="ECO:0000313" key="1">
    <source>
        <dbReference type="EMBL" id="KAI6083784.1"/>
    </source>
</evidence>
<proteinExistence type="predicted"/>
<sequence>MGNSLSAEAPWRGQRTSQKLSKPNTGNPTTAGLLNHNGAFNPARSSPVARRLSLPTAPSPVPFLDLPETDHVVSTSELGGGRETGSGSRLSRLFRSNTSKEVPRYRKRSSSIVSGSQQGHWSSRTNSMRNGSEEVVNYGHVPQGTMSMNGSRTSFNYDIGTYDAQRLLNLVEVPSHDSNSIISENRMHISETMREDLNGRRPSIPSIPDTNASIPRANSEVSLYAPMRRRSLMTTPGVATREVRPEPISSKKRTRYSLPSTPSRRESIESMGVGRISFPPPLINADPIPRVITPCEAEYKQTGAFKLGTLRITNGSPARSPARDPNKAVQHESKEGLSVGGPIGDYFGTVQVAPIGGTGVEPSNIPEKVGNQNIANSEEPFQLIGSNTIVLEAAVQSPVGDQLNGPLLDDAKLKVPVIQVTSKHTALEDELFDDETNEFSSVEVLDVRVDTNAKSLPVQPKLMTERRNSKDINRSDSGIASPVSDYSQPALSKADSGYSSSVSLRSFSLKPPVPEKDRSSDVEVEDTTNDSAQLSIGSRGSDILSSPTTVASVNVPEPVHGTSPPPVPMKDPHLIGLASPKASGELSPSFQQSPRFAGGLNDGQVPQRVLSPTKNNRGQANLVEPHRASLLNPTAIQSNNSTLSISTGFRKPGRLQRFLSSGRASLIVHNTHPTENSRVPAVSRDMQVKLQSHSGRLPISFRKLALKSAASKETLGTILSVGSLEMLQDDDISTGDSSSQSRIDGKGTQISIESAISSTTSPTLAKRTIPRKPVPVRSKEPSVGEPTKPQKMNGRIFRENKIQAALRNGTSGAIYSSSQPARGGERARYSVPAVRLTRSNTMTGQVKDDGGLAYAGDRRSRDFSQGKSHSTTSLELPPASSRARLSKSPPVSMRTRNMGSLRVPPPPRSHSTPPENMKRPGRPSLSHRGSRDGNLTIPEVTGAFPPNHPVMPRRSSRENFHNLPPPGTYRSASTPPTSAAHNLQPLVPRMQGATLSGRPSWDVQVNHGPSLSRRPSSENYSRRSSLASQSSHRSSATMGPGLPRQQYHSQPDLPSLQRRSSYDNYNLIPQDSGIRDNGPYPSISRNGQAVISDPLSGRSMSMPQQWEQQWDQLAQHPPHAPRHHYRQRSLDKNGNPAPYRVLHSYHSPAYKHVPIWG</sequence>
<comment type="caution">
    <text evidence="1">The sequence shown here is derived from an EMBL/GenBank/DDBJ whole genome shotgun (WGS) entry which is preliminary data.</text>
</comment>
<reference evidence="1 2" key="1">
    <citation type="journal article" date="2022" name="New Phytol.">
        <title>Ecological generalism drives hyperdiversity of secondary metabolite gene clusters in xylarialean endophytes.</title>
        <authorList>
            <person name="Franco M.E.E."/>
            <person name="Wisecaver J.H."/>
            <person name="Arnold A.E."/>
            <person name="Ju Y.M."/>
            <person name="Slot J.C."/>
            <person name="Ahrendt S."/>
            <person name="Moore L.P."/>
            <person name="Eastman K.E."/>
            <person name="Scott K."/>
            <person name="Konkel Z."/>
            <person name="Mondo S.J."/>
            <person name="Kuo A."/>
            <person name="Hayes R.D."/>
            <person name="Haridas S."/>
            <person name="Andreopoulos B."/>
            <person name="Riley R."/>
            <person name="LaButti K."/>
            <person name="Pangilinan J."/>
            <person name="Lipzen A."/>
            <person name="Amirebrahimi M."/>
            <person name="Yan J."/>
            <person name="Adam C."/>
            <person name="Keymanesh K."/>
            <person name="Ng V."/>
            <person name="Louie K."/>
            <person name="Northen T."/>
            <person name="Drula E."/>
            <person name="Henrissat B."/>
            <person name="Hsieh H.M."/>
            <person name="Youens-Clark K."/>
            <person name="Lutzoni F."/>
            <person name="Miadlikowska J."/>
            <person name="Eastwood D.C."/>
            <person name="Hamelin R.C."/>
            <person name="Grigoriev I.V."/>
            <person name="U'Ren J.M."/>
        </authorList>
    </citation>
    <scope>NUCLEOTIDE SEQUENCE [LARGE SCALE GENOMIC DNA]</scope>
    <source>
        <strain evidence="1 2">ER1909</strain>
    </source>
</reference>
<dbReference type="Proteomes" id="UP001497680">
    <property type="component" value="Unassembled WGS sequence"/>
</dbReference>
<gene>
    <name evidence="1" type="ORF">F4821DRAFT_184140</name>
</gene>
<protein>
    <submittedName>
        <fullName evidence="1">Uncharacterized protein</fullName>
    </submittedName>
</protein>
<dbReference type="EMBL" id="MU394347">
    <property type="protein sequence ID" value="KAI6083784.1"/>
    <property type="molecule type" value="Genomic_DNA"/>
</dbReference>